<comment type="similarity">
    <text evidence="1 10">Belongs to the Arg-specific ADP-ribosyltransferase family.</text>
</comment>
<dbReference type="GO" id="GO:0016779">
    <property type="term" value="F:nucleotidyltransferase activity"/>
    <property type="evidence" value="ECO:0007669"/>
    <property type="project" value="UniProtKB-KW"/>
</dbReference>
<evidence type="ECO:0000256" key="8">
    <source>
        <dbReference type="ARBA" id="ARBA00023157"/>
    </source>
</evidence>
<keyword evidence="4" id="KW-0548">Nucleotidyltransferase</keyword>
<dbReference type="InterPro" id="IPR050999">
    <property type="entry name" value="ADP-ribosyltransferase_ARG"/>
</dbReference>
<keyword evidence="2 10" id="KW-0328">Glycosyltransferase</keyword>
<keyword evidence="6 10" id="KW-0521">NADP</keyword>
<evidence type="ECO:0000256" key="3">
    <source>
        <dbReference type="ARBA" id="ARBA00022679"/>
    </source>
</evidence>
<keyword evidence="12" id="KW-1185">Reference proteome</keyword>
<dbReference type="Gene3D" id="3.90.176.10">
    <property type="entry name" value="Toxin ADP-ribosyltransferase, Chain A, domain 1"/>
    <property type="match status" value="1"/>
</dbReference>
<evidence type="ECO:0000313" key="12">
    <source>
        <dbReference type="Proteomes" id="UP000265000"/>
    </source>
</evidence>
<dbReference type="GO" id="GO:0106274">
    <property type="term" value="F:NAD+-protein-arginine ADP-ribosyltransferase activity"/>
    <property type="evidence" value="ECO:0007669"/>
    <property type="project" value="UniProtKB-EC"/>
</dbReference>
<name>A0A3Q2PPV3_FUNHE</name>
<feature type="signal peptide" evidence="10">
    <location>
        <begin position="1"/>
        <end position="23"/>
    </location>
</feature>
<dbReference type="STRING" id="8078.ENSFHEP00000014827"/>
<dbReference type="PANTHER" id="PTHR10339:SF27">
    <property type="entry name" value="NAD(P)(+)--ARGININE ADP-RIBOSYLTRANSFERASE"/>
    <property type="match status" value="1"/>
</dbReference>
<dbReference type="EC" id="2.4.2.31" evidence="10"/>
<evidence type="ECO:0000256" key="1">
    <source>
        <dbReference type="ARBA" id="ARBA00009558"/>
    </source>
</evidence>
<evidence type="ECO:0000256" key="2">
    <source>
        <dbReference type="ARBA" id="ARBA00022676"/>
    </source>
</evidence>
<sequence length="273" mass="31397">MATLAVWTTVLLLFGLCTPPSLGVEEDCHPLDMAPNSVDDMYNGCEHDMKRIIEPLLNEEQRQEFKDVWSAAQNYYKKNIKYYNILYKLKSLLLNTPKLKKNQIMAVHAYTLETPALYKKFNEAVRTQKPDYNTENFKYHAMHFFLTMALRSLNHNSKCVTSYRRTDCNFETAVNSEIRFGAFTSSTEGSHPPVAFGEKSCFEIYTCFGAGISKFSEFPAEKEILIPPYEVFIVKDIQKRSAPNSLWCDAVYKLESTKKPRSELNCAQVISEK</sequence>
<dbReference type="OrthoDB" id="423533at2759"/>
<evidence type="ECO:0000256" key="10">
    <source>
        <dbReference type="RuleBase" id="RU361228"/>
    </source>
</evidence>
<evidence type="ECO:0000256" key="9">
    <source>
        <dbReference type="ARBA" id="ARBA00047597"/>
    </source>
</evidence>
<keyword evidence="3 10" id="KW-0808">Transferase</keyword>
<dbReference type="Ensembl" id="ENSFHET00000032951.1">
    <property type="protein sequence ID" value="ENSFHEP00000014827.1"/>
    <property type="gene ID" value="ENSFHEG00000016404.1"/>
</dbReference>
<dbReference type="InterPro" id="IPR000768">
    <property type="entry name" value="ART"/>
</dbReference>
<reference evidence="11" key="1">
    <citation type="submission" date="2025-05" db="UniProtKB">
        <authorList>
            <consortium name="Ensembl"/>
        </authorList>
    </citation>
    <scope>IDENTIFICATION</scope>
</reference>
<evidence type="ECO:0000256" key="4">
    <source>
        <dbReference type="ARBA" id="ARBA00022695"/>
    </source>
</evidence>
<keyword evidence="5 10" id="KW-0732">Signal</keyword>
<dbReference type="GO" id="GO:0003950">
    <property type="term" value="F:NAD+ poly-ADP-ribosyltransferase activity"/>
    <property type="evidence" value="ECO:0007669"/>
    <property type="project" value="TreeGrafter"/>
</dbReference>
<dbReference type="AlphaFoldDB" id="A0A3Q2PPV3"/>
<dbReference type="FunFam" id="3.90.176.10:FF:000001">
    <property type="entry name" value="NAD(P)(+)--arginine ADP-ribosyltransferase"/>
    <property type="match status" value="1"/>
</dbReference>
<evidence type="ECO:0000256" key="6">
    <source>
        <dbReference type="ARBA" id="ARBA00022857"/>
    </source>
</evidence>
<keyword evidence="8" id="KW-1015">Disulfide bond</keyword>
<proteinExistence type="inferred from homology"/>
<evidence type="ECO:0000256" key="7">
    <source>
        <dbReference type="ARBA" id="ARBA00023027"/>
    </source>
</evidence>
<dbReference type="Pfam" id="PF01129">
    <property type="entry name" value="ART"/>
    <property type="match status" value="1"/>
</dbReference>
<evidence type="ECO:0000313" key="11">
    <source>
        <dbReference type="Ensembl" id="ENSFHEP00000014827.1"/>
    </source>
</evidence>
<dbReference type="Ensembl" id="ENSFHET00000022773.1">
    <property type="protein sequence ID" value="ENSFHEP00000014836.1"/>
    <property type="gene ID" value="ENSFHEG00000016404.1"/>
</dbReference>
<dbReference type="GeneTree" id="ENSGT01030000234601"/>
<organism evidence="11 12">
    <name type="scientific">Fundulus heteroclitus</name>
    <name type="common">Killifish</name>
    <name type="synonym">Mummichog</name>
    <dbReference type="NCBI Taxonomy" id="8078"/>
    <lineage>
        <taxon>Eukaryota</taxon>
        <taxon>Metazoa</taxon>
        <taxon>Chordata</taxon>
        <taxon>Craniata</taxon>
        <taxon>Vertebrata</taxon>
        <taxon>Euteleostomi</taxon>
        <taxon>Actinopterygii</taxon>
        <taxon>Neopterygii</taxon>
        <taxon>Teleostei</taxon>
        <taxon>Neoteleostei</taxon>
        <taxon>Acanthomorphata</taxon>
        <taxon>Ovalentaria</taxon>
        <taxon>Atherinomorphae</taxon>
        <taxon>Cyprinodontiformes</taxon>
        <taxon>Fundulidae</taxon>
        <taxon>Fundulus</taxon>
    </lineage>
</organism>
<protein>
    <recommendedName>
        <fullName evidence="10">NAD(P)(+)--arginine ADP-ribosyltransferase</fullName>
        <ecNumber evidence="10">2.4.2.31</ecNumber>
    </recommendedName>
    <alternativeName>
        <fullName evidence="10">Mono(ADP-ribosyl)transferase</fullName>
    </alternativeName>
</protein>
<keyword evidence="7 10" id="KW-0520">NAD</keyword>
<dbReference type="Proteomes" id="UP000265000">
    <property type="component" value="Unplaced"/>
</dbReference>
<dbReference type="PRINTS" id="PR00970">
    <property type="entry name" value="RIBTRNSFRASE"/>
</dbReference>
<comment type="catalytic activity">
    <reaction evidence="9 10">
        <text>L-arginyl-[protein] + NAD(+) = N(omega)-(ADP-D-ribosyl)-L-arginyl-[protein] + nicotinamide + H(+)</text>
        <dbReference type="Rhea" id="RHEA:19149"/>
        <dbReference type="Rhea" id="RHEA-COMP:10532"/>
        <dbReference type="Rhea" id="RHEA-COMP:15087"/>
        <dbReference type="ChEBI" id="CHEBI:15378"/>
        <dbReference type="ChEBI" id="CHEBI:17154"/>
        <dbReference type="ChEBI" id="CHEBI:29965"/>
        <dbReference type="ChEBI" id="CHEBI:57540"/>
        <dbReference type="ChEBI" id="CHEBI:142554"/>
        <dbReference type="EC" id="2.4.2.31"/>
    </reaction>
</comment>
<dbReference type="PROSITE" id="PS51996">
    <property type="entry name" value="TR_MART"/>
    <property type="match status" value="1"/>
</dbReference>
<dbReference type="SUPFAM" id="SSF56399">
    <property type="entry name" value="ADP-ribosylation"/>
    <property type="match status" value="1"/>
</dbReference>
<feature type="chain" id="PRO_5044516025" description="NAD(P)(+)--arginine ADP-ribosyltransferase" evidence="10">
    <location>
        <begin position="24"/>
        <end position="273"/>
    </location>
</feature>
<dbReference type="PANTHER" id="PTHR10339">
    <property type="entry name" value="ADP-RIBOSYLTRANSFERASE"/>
    <property type="match status" value="1"/>
</dbReference>
<evidence type="ECO:0000256" key="5">
    <source>
        <dbReference type="ARBA" id="ARBA00022729"/>
    </source>
</evidence>
<dbReference type="GeneID" id="105934247"/>
<accession>A0A3Q2PPV3</accession>